<comment type="catalytic activity">
    <reaction evidence="10">
        <text>uridine(54) in tRNA + (6R)-5,10-methylene-5,6,7,8-tetrahydrofolate + NADPH + H(+) = 5-methyluridine(54) in tRNA + (6S)-5,6,7,8-tetrahydrofolate + NADP(+)</text>
        <dbReference type="Rhea" id="RHEA:62372"/>
        <dbReference type="Rhea" id="RHEA-COMP:10167"/>
        <dbReference type="Rhea" id="RHEA-COMP:10193"/>
        <dbReference type="ChEBI" id="CHEBI:15378"/>
        <dbReference type="ChEBI" id="CHEBI:15636"/>
        <dbReference type="ChEBI" id="CHEBI:57453"/>
        <dbReference type="ChEBI" id="CHEBI:57783"/>
        <dbReference type="ChEBI" id="CHEBI:58349"/>
        <dbReference type="ChEBI" id="CHEBI:65315"/>
        <dbReference type="ChEBI" id="CHEBI:74447"/>
        <dbReference type="EC" id="2.1.1.74"/>
    </reaction>
</comment>
<dbReference type="InterPro" id="IPR002218">
    <property type="entry name" value="MnmG-rel"/>
</dbReference>
<keyword evidence="8 10" id="KW-0521">NADP</keyword>
<reference evidence="12 13" key="1">
    <citation type="submission" date="2018-08" db="EMBL/GenBank/DDBJ databases">
        <title>Fulvimarina sp. 85, whole genome shotgun sequence.</title>
        <authorList>
            <person name="Tuo L."/>
        </authorList>
    </citation>
    <scope>NUCLEOTIDE SEQUENCE [LARGE SCALE GENOMIC DNA]</scope>
    <source>
        <strain evidence="12 13">85</strain>
    </source>
</reference>
<dbReference type="GO" id="GO:0030488">
    <property type="term" value="P:tRNA methylation"/>
    <property type="evidence" value="ECO:0007669"/>
    <property type="project" value="TreeGrafter"/>
</dbReference>
<keyword evidence="9 10" id="KW-0520">NAD</keyword>
<keyword evidence="5 10" id="KW-0808">Transferase</keyword>
<dbReference type="PANTHER" id="PTHR11806:SF2">
    <property type="entry name" value="METHYLENETETRAHYDROFOLATE--TRNA-(URACIL-5-)-METHYLTRANSFERASE TRMFO"/>
    <property type="match status" value="1"/>
</dbReference>
<keyword evidence="6 10" id="KW-0819">tRNA processing</keyword>
<dbReference type="InterPro" id="IPR040131">
    <property type="entry name" value="MnmG_N"/>
</dbReference>
<dbReference type="Gene3D" id="3.50.50.60">
    <property type="entry name" value="FAD/NAD(P)-binding domain"/>
    <property type="match status" value="2"/>
</dbReference>
<comment type="similarity">
    <text evidence="10">Belongs to the MnmG family. TrmFO subfamily.</text>
</comment>
<dbReference type="GO" id="GO:0047151">
    <property type="term" value="F:tRNA (uracil(54)-C5)-methyltransferase activity, 5,10-methylenetetrahydrofolate-dependent"/>
    <property type="evidence" value="ECO:0007669"/>
    <property type="project" value="UniProtKB-UniRule"/>
</dbReference>
<evidence type="ECO:0000256" key="6">
    <source>
        <dbReference type="ARBA" id="ARBA00022694"/>
    </source>
</evidence>
<proteinExistence type="inferred from homology"/>
<dbReference type="NCBIfam" id="NF003739">
    <property type="entry name" value="PRK05335.1"/>
    <property type="match status" value="1"/>
</dbReference>
<evidence type="ECO:0000256" key="1">
    <source>
        <dbReference type="ARBA" id="ARBA00001974"/>
    </source>
</evidence>
<evidence type="ECO:0000256" key="3">
    <source>
        <dbReference type="ARBA" id="ARBA00022603"/>
    </source>
</evidence>
<dbReference type="OrthoDB" id="9803114at2"/>
<dbReference type="NCBIfam" id="TIGR00137">
    <property type="entry name" value="gid_trmFO"/>
    <property type="match status" value="1"/>
</dbReference>
<evidence type="ECO:0000256" key="9">
    <source>
        <dbReference type="ARBA" id="ARBA00023027"/>
    </source>
</evidence>
<evidence type="ECO:0000256" key="8">
    <source>
        <dbReference type="ARBA" id="ARBA00022857"/>
    </source>
</evidence>
<comment type="catalytic activity">
    <reaction evidence="10">
        <text>uridine(54) in tRNA + (6R)-5,10-methylene-5,6,7,8-tetrahydrofolate + NADH + H(+) = 5-methyluridine(54) in tRNA + (6S)-5,6,7,8-tetrahydrofolate + NAD(+)</text>
        <dbReference type="Rhea" id="RHEA:16873"/>
        <dbReference type="Rhea" id="RHEA-COMP:10167"/>
        <dbReference type="Rhea" id="RHEA-COMP:10193"/>
        <dbReference type="ChEBI" id="CHEBI:15378"/>
        <dbReference type="ChEBI" id="CHEBI:15636"/>
        <dbReference type="ChEBI" id="CHEBI:57453"/>
        <dbReference type="ChEBI" id="CHEBI:57540"/>
        <dbReference type="ChEBI" id="CHEBI:57945"/>
        <dbReference type="ChEBI" id="CHEBI:65315"/>
        <dbReference type="ChEBI" id="CHEBI:74447"/>
        <dbReference type="EC" id="2.1.1.74"/>
    </reaction>
</comment>
<evidence type="ECO:0000259" key="11">
    <source>
        <dbReference type="Pfam" id="PF01134"/>
    </source>
</evidence>
<keyword evidence="7 10" id="KW-0274">FAD</keyword>
<evidence type="ECO:0000256" key="7">
    <source>
        <dbReference type="ARBA" id="ARBA00022827"/>
    </source>
</evidence>
<keyword evidence="3 10" id="KW-0489">Methyltransferase</keyword>
<dbReference type="Proteomes" id="UP000264310">
    <property type="component" value="Unassembled WGS sequence"/>
</dbReference>
<dbReference type="InterPro" id="IPR036188">
    <property type="entry name" value="FAD/NAD-bd_sf"/>
</dbReference>
<dbReference type="PANTHER" id="PTHR11806">
    <property type="entry name" value="GLUCOSE INHIBITED DIVISION PROTEIN A"/>
    <property type="match status" value="1"/>
</dbReference>
<dbReference type="InterPro" id="IPR004417">
    <property type="entry name" value="TrmFO"/>
</dbReference>
<evidence type="ECO:0000256" key="5">
    <source>
        <dbReference type="ARBA" id="ARBA00022679"/>
    </source>
</evidence>
<dbReference type="AlphaFoldDB" id="A0A371XAU1"/>
<dbReference type="GO" id="GO:0005829">
    <property type="term" value="C:cytosol"/>
    <property type="evidence" value="ECO:0007669"/>
    <property type="project" value="TreeGrafter"/>
</dbReference>
<dbReference type="HAMAP" id="MF_01037">
    <property type="entry name" value="TrmFO"/>
    <property type="match status" value="1"/>
</dbReference>
<comment type="subcellular location">
    <subcellularLocation>
        <location evidence="10">Cytoplasm</location>
    </subcellularLocation>
</comment>
<name>A0A371XAU1_9HYPH</name>
<protein>
    <recommendedName>
        <fullName evidence="10">Methylenetetrahydrofolate--tRNA-(uracil-5-)-methyltransferase TrmFO</fullName>
        <ecNumber evidence="10">2.1.1.74</ecNumber>
    </recommendedName>
    <alternativeName>
        <fullName evidence="10">Folate-dependent tRNA (uracil-5-)-methyltransferase</fullName>
    </alternativeName>
    <alternativeName>
        <fullName evidence="10">Folate-dependent tRNA(M-5-U54)-methyltransferase</fullName>
    </alternativeName>
</protein>
<dbReference type="RefSeq" id="WP_116681609.1">
    <property type="nucleotide sequence ID" value="NZ_QURL01000001.1"/>
</dbReference>
<feature type="binding site" evidence="10">
    <location>
        <begin position="10"/>
        <end position="15"/>
    </location>
    <ligand>
        <name>FAD</name>
        <dbReference type="ChEBI" id="CHEBI:57692"/>
    </ligand>
</feature>
<dbReference type="EMBL" id="QURL01000001">
    <property type="protein sequence ID" value="RFC66357.1"/>
    <property type="molecule type" value="Genomic_DNA"/>
</dbReference>
<organism evidence="12 13">
    <name type="scientific">Fulvimarina endophytica</name>
    <dbReference type="NCBI Taxonomy" id="2293836"/>
    <lineage>
        <taxon>Bacteria</taxon>
        <taxon>Pseudomonadati</taxon>
        <taxon>Pseudomonadota</taxon>
        <taxon>Alphaproteobacteria</taxon>
        <taxon>Hyphomicrobiales</taxon>
        <taxon>Aurantimonadaceae</taxon>
        <taxon>Fulvimarina</taxon>
    </lineage>
</organism>
<dbReference type="Pfam" id="PF01134">
    <property type="entry name" value="GIDA"/>
    <property type="match status" value="1"/>
</dbReference>
<keyword evidence="2 10" id="KW-0963">Cytoplasm</keyword>
<evidence type="ECO:0000313" key="12">
    <source>
        <dbReference type="EMBL" id="RFC66357.1"/>
    </source>
</evidence>
<evidence type="ECO:0000313" key="13">
    <source>
        <dbReference type="Proteomes" id="UP000264310"/>
    </source>
</evidence>
<feature type="domain" description="MnmG N-terminal" evidence="11">
    <location>
        <begin position="6"/>
        <end position="377"/>
    </location>
</feature>
<dbReference type="SUPFAM" id="SSF51905">
    <property type="entry name" value="FAD/NAD(P)-binding domain"/>
    <property type="match status" value="1"/>
</dbReference>
<accession>A0A371XAU1</accession>
<evidence type="ECO:0000256" key="2">
    <source>
        <dbReference type="ARBA" id="ARBA00022490"/>
    </source>
</evidence>
<dbReference type="GO" id="GO:0050660">
    <property type="term" value="F:flavin adenine dinucleotide binding"/>
    <property type="evidence" value="ECO:0007669"/>
    <property type="project" value="UniProtKB-UniRule"/>
</dbReference>
<keyword evidence="13" id="KW-1185">Reference proteome</keyword>
<keyword evidence="4 10" id="KW-0285">Flavoprotein</keyword>
<evidence type="ECO:0000256" key="10">
    <source>
        <dbReference type="HAMAP-Rule" id="MF_01037"/>
    </source>
</evidence>
<evidence type="ECO:0000256" key="4">
    <source>
        <dbReference type="ARBA" id="ARBA00022630"/>
    </source>
</evidence>
<comment type="cofactor">
    <cofactor evidence="1 10">
        <name>FAD</name>
        <dbReference type="ChEBI" id="CHEBI:57692"/>
    </cofactor>
</comment>
<comment type="caution">
    <text evidence="12">The sequence shown here is derived from an EMBL/GenBank/DDBJ whole genome shotgun (WGS) entry which is preliminary data.</text>
</comment>
<sequence>MTNKPIHIVGGGLAGSEAAWQIATRGVPVVLHEMRPNRGTEAHKTDGLAELVCSNSFRSDDAEANAVGVIHAEMRLAGSLVMRCADANQVPAGGALAVDREGFSAAVTKALSDHPLITIERSEVEGLPPEEWGPTIIATGPLTAPALADGIRRATGEDALAFFDAIAPIVHFDTIDLDKAWFQSRYDKVGPGGTGKDYINCPLDQETYERFIAALVEGDRAEFKDWEGTPYFDGCLPIEVMAERGPETLRHGPMKPMGLTDAHNPTVKPYAVVQLRQDNALGTLYNMVGFQTKLKYGEQAAIFRMIPGLENAEFARLGGLHRNTYLDSPRLLDGELRLKSMPRLRFAGQITGCEGYVESAAIGLLAGRLAAAESLGETHAPPPPTTAIGALLGHITGGHLAHEEEGGKRSFQPMNINFGLFPPLEPGAIVRPEGVKRFRGKDKSIAKKKALSARALRDFAAWLDGGNDHAVREAAE</sequence>
<dbReference type="GO" id="GO:0002098">
    <property type="term" value="P:tRNA wobble uridine modification"/>
    <property type="evidence" value="ECO:0007669"/>
    <property type="project" value="TreeGrafter"/>
</dbReference>
<dbReference type="EC" id="2.1.1.74" evidence="10"/>
<comment type="function">
    <text evidence="10">Catalyzes the folate-dependent formation of 5-methyl-uridine at position 54 (M-5-U54) in all tRNAs.</text>
</comment>
<gene>
    <name evidence="10" type="primary">trmFO</name>
    <name evidence="12" type="ORF">DYI37_02615</name>
</gene>